<evidence type="ECO:0000313" key="3">
    <source>
        <dbReference type="EMBL" id="KAK9416015.1"/>
    </source>
</evidence>
<dbReference type="Pfam" id="PF06985">
    <property type="entry name" value="HET"/>
    <property type="match status" value="1"/>
</dbReference>
<feature type="region of interest" description="Disordered" evidence="1">
    <location>
        <begin position="898"/>
        <end position="926"/>
    </location>
</feature>
<evidence type="ECO:0000313" key="4">
    <source>
        <dbReference type="Proteomes" id="UP001408356"/>
    </source>
</evidence>
<evidence type="ECO:0000259" key="2">
    <source>
        <dbReference type="Pfam" id="PF06985"/>
    </source>
</evidence>
<feature type="region of interest" description="Disordered" evidence="1">
    <location>
        <begin position="19"/>
        <end position="46"/>
    </location>
</feature>
<protein>
    <submittedName>
        <fullName evidence="3">Het domain-containing protein</fullName>
    </submittedName>
</protein>
<reference evidence="3 4" key="1">
    <citation type="journal article" date="2024" name="J. Plant Pathol.">
        <title>Sequence and assembly of the genome of Seiridium unicorne, isolate CBS 538.82, causal agent of cypress canker disease.</title>
        <authorList>
            <person name="Scali E."/>
            <person name="Rocca G.D."/>
            <person name="Danti R."/>
            <person name="Garbelotto M."/>
            <person name="Barberini S."/>
            <person name="Baroncelli R."/>
            <person name="Emiliani G."/>
        </authorList>
    </citation>
    <scope>NUCLEOTIDE SEQUENCE [LARGE SCALE GENOMIC DNA]</scope>
    <source>
        <strain evidence="3 4">BM-138-508</strain>
    </source>
</reference>
<dbReference type="InterPro" id="IPR052895">
    <property type="entry name" value="HetReg/Transcr_Mod"/>
</dbReference>
<dbReference type="PANTHER" id="PTHR24148:SF64">
    <property type="entry name" value="HETEROKARYON INCOMPATIBILITY DOMAIN-CONTAINING PROTEIN"/>
    <property type="match status" value="1"/>
</dbReference>
<dbReference type="Pfam" id="PF26639">
    <property type="entry name" value="Het-6_barrel"/>
    <property type="match status" value="1"/>
</dbReference>
<comment type="caution">
    <text evidence="3">The sequence shown here is derived from an EMBL/GenBank/DDBJ whole genome shotgun (WGS) entry which is preliminary data.</text>
</comment>
<dbReference type="EMBL" id="JARVKF010000410">
    <property type="protein sequence ID" value="KAK9416015.1"/>
    <property type="molecule type" value="Genomic_DNA"/>
</dbReference>
<feature type="domain" description="Heterokaryon incompatibility" evidence="2">
    <location>
        <begin position="93"/>
        <end position="255"/>
    </location>
</feature>
<dbReference type="Proteomes" id="UP001408356">
    <property type="component" value="Unassembled WGS sequence"/>
</dbReference>
<keyword evidence="4" id="KW-1185">Reference proteome</keyword>
<gene>
    <name evidence="3" type="ORF">SUNI508_09975</name>
</gene>
<sequence>MSNARESLRSSKATWSKFYQKESHQSDSDSSDCVEDQPKGTHQTISAVPRKYQYHDSLDAEHIRLLELLPDNREGPLVCQLRRVLLNACDEEYEAISYVWGPTDGSTWIQVVEDGHIQITPNLHSALLHLRRVDRIRVLWVDAICINQESNDERTAQVPVMCEIYRNAASTVCYLGNKHNTTRQMFHMLEDLSQEAKHIPTDSHLEHYLQALPSFVTQLNIDPIESKLRTKYLGDFSILSIISCKWWHRIWTAQEMLLSENVVFMVGRRTITWDKLCRAVDYGLRIQIWVPISEGFVVNHAIVPGLSMRALITRRQVEGHRQLQQSGTSRKHAETPASYLLLLLTLCRHRGSTDPRDKIYAVLGLLRDTFSEAMVPGHPDHLAIRLDYHHPTVYVYRKTAETIISKLNNLDILGTCPKSTRRALPSWVTDWSIMSLTASPLTLDSFGRDRVTHATNNTGANAVFPEDAVTMILSGHQLTSITSLVELLTVFEYNTPEEIAYIEKPSIPMTAWLKNMGRVARGVKQGLTQLHDYMAIIMETYSTLFAWAKFSAAEPVTNTPEDAESIFWQTICAGTYSSGGIEQTRTLYKAWFDAMQPVREFMQEHPDAHRRFPEIAYGKIQQVMWNSYGEFWSYITCAQHRRLGRAANGWLCLLPGETQVGDRIVLVQGGRVPLVIRPDDDGYSMFIGEAYIHGVMNGEAFDVQKCTDIRILRDVHICPALAPNTEDRTREVVGGGRGGVTTTYVRAACNRRRYTLAFNNMSNWPGDGLENNDSAIFNPGPLTHAGYVLVNRDGWFDEPQNQAEANLRDGWLMRRRRSRREWVDDDRGLVVVGSNSSRVATPEEVRAQFGFDECADDRCTKESEALRVVVDRVKEDLDPSVPVIVDADATATPVLIRGHENEGDVPGSNAGLSGSPEETGSARNMQ</sequence>
<name>A0ABR2UMZ7_9PEZI</name>
<evidence type="ECO:0000256" key="1">
    <source>
        <dbReference type="SAM" id="MobiDB-lite"/>
    </source>
</evidence>
<proteinExistence type="predicted"/>
<dbReference type="InterPro" id="IPR010730">
    <property type="entry name" value="HET"/>
</dbReference>
<organism evidence="3 4">
    <name type="scientific">Seiridium unicorne</name>
    <dbReference type="NCBI Taxonomy" id="138068"/>
    <lineage>
        <taxon>Eukaryota</taxon>
        <taxon>Fungi</taxon>
        <taxon>Dikarya</taxon>
        <taxon>Ascomycota</taxon>
        <taxon>Pezizomycotina</taxon>
        <taxon>Sordariomycetes</taxon>
        <taxon>Xylariomycetidae</taxon>
        <taxon>Amphisphaeriales</taxon>
        <taxon>Sporocadaceae</taxon>
        <taxon>Seiridium</taxon>
    </lineage>
</organism>
<accession>A0ABR2UMZ7</accession>
<dbReference type="PANTHER" id="PTHR24148">
    <property type="entry name" value="ANKYRIN REPEAT DOMAIN-CONTAINING PROTEIN 39 HOMOLOG-RELATED"/>
    <property type="match status" value="1"/>
</dbReference>
<feature type="compositionally biased region" description="Polar residues" evidence="1">
    <location>
        <begin position="910"/>
        <end position="926"/>
    </location>
</feature>